<accession>A0ACB8TVG3</accession>
<reference evidence="1" key="1">
    <citation type="journal article" date="2021" name="Environ. Microbiol.">
        <title>Gene family expansions and transcriptome signatures uncover fungal adaptations to wood decay.</title>
        <authorList>
            <person name="Hage H."/>
            <person name="Miyauchi S."/>
            <person name="Viragh M."/>
            <person name="Drula E."/>
            <person name="Min B."/>
            <person name="Chaduli D."/>
            <person name="Navarro D."/>
            <person name="Favel A."/>
            <person name="Norest M."/>
            <person name="Lesage-Meessen L."/>
            <person name="Balint B."/>
            <person name="Merenyi Z."/>
            <person name="de Eugenio L."/>
            <person name="Morin E."/>
            <person name="Martinez A.T."/>
            <person name="Baldrian P."/>
            <person name="Stursova M."/>
            <person name="Martinez M.J."/>
            <person name="Novotny C."/>
            <person name="Magnuson J.K."/>
            <person name="Spatafora J.W."/>
            <person name="Maurice S."/>
            <person name="Pangilinan J."/>
            <person name="Andreopoulos W."/>
            <person name="LaButti K."/>
            <person name="Hundley H."/>
            <person name="Na H."/>
            <person name="Kuo A."/>
            <person name="Barry K."/>
            <person name="Lipzen A."/>
            <person name="Henrissat B."/>
            <person name="Riley R."/>
            <person name="Ahrendt S."/>
            <person name="Nagy L.G."/>
            <person name="Grigoriev I.V."/>
            <person name="Martin F."/>
            <person name="Rosso M.N."/>
        </authorList>
    </citation>
    <scope>NUCLEOTIDE SEQUENCE</scope>
    <source>
        <strain evidence="1">CBS 384.51</strain>
    </source>
</reference>
<evidence type="ECO:0000313" key="2">
    <source>
        <dbReference type="Proteomes" id="UP001055072"/>
    </source>
</evidence>
<dbReference type="EMBL" id="MU274926">
    <property type="protein sequence ID" value="KAI0086005.1"/>
    <property type="molecule type" value="Genomic_DNA"/>
</dbReference>
<keyword evidence="2" id="KW-1185">Reference proteome</keyword>
<comment type="caution">
    <text evidence="1">The sequence shown here is derived from an EMBL/GenBank/DDBJ whole genome shotgun (WGS) entry which is preliminary data.</text>
</comment>
<organism evidence="1 2">
    <name type="scientific">Irpex rosettiformis</name>
    <dbReference type="NCBI Taxonomy" id="378272"/>
    <lineage>
        <taxon>Eukaryota</taxon>
        <taxon>Fungi</taxon>
        <taxon>Dikarya</taxon>
        <taxon>Basidiomycota</taxon>
        <taxon>Agaricomycotina</taxon>
        <taxon>Agaricomycetes</taxon>
        <taxon>Polyporales</taxon>
        <taxon>Irpicaceae</taxon>
        <taxon>Irpex</taxon>
    </lineage>
</organism>
<evidence type="ECO:0000313" key="1">
    <source>
        <dbReference type="EMBL" id="KAI0086005.1"/>
    </source>
</evidence>
<gene>
    <name evidence="1" type="ORF">BDY19DRAFT_373459</name>
</gene>
<dbReference type="Proteomes" id="UP001055072">
    <property type="component" value="Unassembled WGS sequence"/>
</dbReference>
<protein>
    <submittedName>
        <fullName evidence="1">Uncharacterized protein</fullName>
    </submittedName>
</protein>
<proteinExistence type="predicted"/>
<name>A0ACB8TVG3_9APHY</name>
<sequence length="189" mass="21330">MIANDRRVVMGSAYIDGRSQKCDGDSEIAQVVEDDDLIESTMDGQRYTASRFAASLRRQLYKEHLGLINPQICEGSQETVTSFMRPAPHQNQNKDQTGSQEDRAVEDPLSDDTQSLWNDIRSWSAFDNYVPKILTGHVVPEVSLSRVKDRLSQVRGALVECPLDFLIDQKDFVEGPDWKGLNPTLPIYI</sequence>